<dbReference type="GO" id="GO:0043565">
    <property type="term" value="F:sequence-specific DNA binding"/>
    <property type="evidence" value="ECO:0007669"/>
    <property type="project" value="InterPro"/>
</dbReference>
<dbReference type="GO" id="GO:0008168">
    <property type="term" value="F:methyltransferase activity"/>
    <property type="evidence" value="ECO:0007669"/>
    <property type="project" value="UniProtKB-KW"/>
</dbReference>
<keyword evidence="4" id="KW-0010">Activator</keyword>
<keyword evidence="2" id="KW-0808">Transferase</keyword>
<evidence type="ECO:0000256" key="3">
    <source>
        <dbReference type="ARBA" id="ARBA00023015"/>
    </source>
</evidence>
<evidence type="ECO:0000256" key="4">
    <source>
        <dbReference type="ARBA" id="ARBA00023159"/>
    </source>
</evidence>
<dbReference type="GeneID" id="81358237"/>
<dbReference type="GO" id="GO:0006281">
    <property type="term" value="P:DNA repair"/>
    <property type="evidence" value="ECO:0007669"/>
    <property type="project" value="InterPro"/>
</dbReference>
<evidence type="ECO:0000256" key="5">
    <source>
        <dbReference type="ARBA" id="ARBA00023163"/>
    </source>
</evidence>
<gene>
    <name evidence="7" type="ORF">N7532_006764</name>
</gene>
<comment type="cofactor">
    <cofactor evidence="1">
        <name>Zn(2+)</name>
        <dbReference type="ChEBI" id="CHEBI:29105"/>
    </cofactor>
</comment>
<keyword evidence="2" id="KW-0489">Methyltransferase</keyword>
<reference evidence="7" key="1">
    <citation type="submission" date="2022-11" db="EMBL/GenBank/DDBJ databases">
        <authorList>
            <person name="Petersen C."/>
        </authorList>
    </citation>
    <scope>NUCLEOTIDE SEQUENCE</scope>
    <source>
        <strain evidence="7">IBT 30761</strain>
    </source>
</reference>
<dbReference type="EMBL" id="JAPQKI010000005">
    <property type="protein sequence ID" value="KAJ5099763.1"/>
    <property type="molecule type" value="Genomic_DNA"/>
</dbReference>
<name>A0A9W9KB82_9EURO</name>
<dbReference type="Proteomes" id="UP001149074">
    <property type="component" value="Unassembled WGS sequence"/>
</dbReference>
<evidence type="ECO:0000259" key="6">
    <source>
        <dbReference type="PROSITE" id="PS01124"/>
    </source>
</evidence>
<evidence type="ECO:0000256" key="2">
    <source>
        <dbReference type="ARBA" id="ARBA00022603"/>
    </source>
</evidence>
<keyword evidence="5" id="KW-0804">Transcription</keyword>
<dbReference type="RefSeq" id="XP_056475417.1">
    <property type="nucleotide sequence ID" value="XM_056619258.1"/>
</dbReference>
<dbReference type="InterPro" id="IPR004026">
    <property type="entry name" value="Ada_DNA_repair_Zn-bd"/>
</dbReference>
<evidence type="ECO:0000313" key="8">
    <source>
        <dbReference type="Proteomes" id="UP001149074"/>
    </source>
</evidence>
<dbReference type="InterPro" id="IPR035451">
    <property type="entry name" value="Ada-like_dom_sf"/>
</dbReference>
<dbReference type="PROSITE" id="PS01124">
    <property type="entry name" value="HTH_ARAC_FAMILY_2"/>
    <property type="match status" value="1"/>
</dbReference>
<dbReference type="GO" id="GO:0008270">
    <property type="term" value="F:zinc ion binding"/>
    <property type="evidence" value="ECO:0007669"/>
    <property type="project" value="InterPro"/>
</dbReference>
<sequence length="257" mass="27978">MASSSNSPQRIPRLSRTTDALTSAQRWQAVVKRDATIDSFVYAVLTTKIYCRPSCSARLARRANIRFYDTPPEAEKAGFRPCKRCRPQSGQTAAQNNPQTAMVYRACEQIREELAAGLKPRLQDLAVRAGLTPSHFHRVFKKHTGVTPGQYASGLVESAMRPSSDSLTPDTLFELGTPPAPYGSIEGSGDEGLNLDTGGRQFAPLASLSATEREGCTLSSISKDPDESGWNEFDFLLAAEGRTSPNPLFIDPHMLSA</sequence>
<dbReference type="GO" id="GO:0003700">
    <property type="term" value="F:DNA-binding transcription factor activity"/>
    <property type="evidence" value="ECO:0007669"/>
    <property type="project" value="InterPro"/>
</dbReference>
<dbReference type="AlphaFoldDB" id="A0A9W9KB82"/>
<evidence type="ECO:0000313" key="7">
    <source>
        <dbReference type="EMBL" id="KAJ5099763.1"/>
    </source>
</evidence>
<dbReference type="OrthoDB" id="2447880at2759"/>
<reference evidence="7" key="2">
    <citation type="journal article" date="2023" name="IMA Fungus">
        <title>Comparative genomic study of the Penicillium genus elucidates a diverse pangenome and 15 lateral gene transfer events.</title>
        <authorList>
            <person name="Petersen C."/>
            <person name="Sorensen T."/>
            <person name="Nielsen M.R."/>
            <person name="Sondergaard T.E."/>
            <person name="Sorensen J.L."/>
            <person name="Fitzpatrick D.A."/>
            <person name="Frisvad J.C."/>
            <person name="Nielsen K.L."/>
        </authorList>
    </citation>
    <scope>NUCLEOTIDE SEQUENCE</scope>
    <source>
        <strain evidence="7">IBT 30761</strain>
    </source>
</reference>
<protein>
    <submittedName>
        <fullName evidence="7">Ada DNA repair metal-binding</fullName>
    </submittedName>
</protein>
<evidence type="ECO:0000256" key="1">
    <source>
        <dbReference type="ARBA" id="ARBA00001947"/>
    </source>
</evidence>
<keyword evidence="8" id="KW-1185">Reference proteome</keyword>
<dbReference type="InterPro" id="IPR009057">
    <property type="entry name" value="Homeodomain-like_sf"/>
</dbReference>
<dbReference type="InterPro" id="IPR018060">
    <property type="entry name" value="HTH_AraC"/>
</dbReference>
<dbReference type="Gene3D" id="3.40.10.10">
    <property type="entry name" value="DNA Methylphosphotriester Repair Domain"/>
    <property type="match status" value="1"/>
</dbReference>
<dbReference type="GO" id="GO:0032259">
    <property type="term" value="P:methylation"/>
    <property type="evidence" value="ECO:0007669"/>
    <property type="project" value="UniProtKB-KW"/>
</dbReference>
<keyword evidence="3" id="KW-0805">Transcription regulation</keyword>
<dbReference type="Gene3D" id="1.10.10.60">
    <property type="entry name" value="Homeodomain-like"/>
    <property type="match status" value="1"/>
</dbReference>
<dbReference type="SUPFAM" id="SSF46689">
    <property type="entry name" value="Homeodomain-like"/>
    <property type="match status" value="1"/>
</dbReference>
<organism evidence="7 8">
    <name type="scientific">Penicillium argentinense</name>
    <dbReference type="NCBI Taxonomy" id="1131581"/>
    <lineage>
        <taxon>Eukaryota</taxon>
        <taxon>Fungi</taxon>
        <taxon>Dikarya</taxon>
        <taxon>Ascomycota</taxon>
        <taxon>Pezizomycotina</taxon>
        <taxon>Eurotiomycetes</taxon>
        <taxon>Eurotiomycetidae</taxon>
        <taxon>Eurotiales</taxon>
        <taxon>Aspergillaceae</taxon>
        <taxon>Penicillium</taxon>
    </lineage>
</organism>
<dbReference type="Pfam" id="PF00165">
    <property type="entry name" value="HTH_AraC"/>
    <property type="match status" value="1"/>
</dbReference>
<dbReference type="SUPFAM" id="SSF57884">
    <property type="entry name" value="Ada DNA repair protein, N-terminal domain (N-Ada 10)"/>
    <property type="match status" value="1"/>
</dbReference>
<comment type="caution">
    <text evidence="7">The sequence shown here is derived from an EMBL/GenBank/DDBJ whole genome shotgun (WGS) entry which is preliminary data.</text>
</comment>
<proteinExistence type="predicted"/>
<feature type="domain" description="HTH araC/xylS-type" evidence="6">
    <location>
        <begin position="108"/>
        <end position="154"/>
    </location>
</feature>
<dbReference type="Pfam" id="PF02805">
    <property type="entry name" value="Ada_Zn_binding"/>
    <property type="match status" value="1"/>
</dbReference>
<accession>A0A9W9KB82</accession>